<accession>A0ABY7U3W6</accession>
<dbReference type="PRINTS" id="PR00604">
    <property type="entry name" value="CYTCHRMECIAB"/>
</dbReference>
<reference evidence="8 9" key="1">
    <citation type="submission" date="2023-02" db="EMBL/GenBank/DDBJ databases">
        <title>Genome sequence of Novosphingobium humi KACC 19094.</title>
        <authorList>
            <person name="Kim S."/>
            <person name="Heo J."/>
            <person name="Kwon S.-W."/>
        </authorList>
    </citation>
    <scope>NUCLEOTIDE SEQUENCE [LARGE SCALE GENOMIC DNA]</scope>
    <source>
        <strain evidence="8 9">KACC 19094</strain>
    </source>
</reference>
<evidence type="ECO:0000256" key="1">
    <source>
        <dbReference type="ARBA" id="ARBA00022448"/>
    </source>
</evidence>
<dbReference type="Pfam" id="PF00034">
    <property type="entry name" value="Cytochrom_C"/>
    <property type="match status" value="1"/>
</dbReference>
<keyword evidence="9" id="KW-1185">Reference proteome</keyword>
<name>A0ABY7U3W6_9SPHN</name>
<proteinExistence type="predicted"/>
<evidence type="ECO:0000256" key="6">
    <source>
        <dbReference type="PROSITE-ProRule" id="PRU00433"/>
    </source>
</evidence>
<dbReference type="PANTHER" id="PTHR11961">
    <property type="entry name" value="CYTOCHROME C"/>
    <property type="match status" value="1"/>
</dbReference>
<evidence type="ECO:0000256" key="2">
    <source>
        <dbReference type="ARBA" id="ARBA00022617"/>
    </source>
</evidence>
<evidence type="ECO:0000256" key="3">
    <source>
        <dbReference type="ARBA" id="ARBA00022723"/>
    </source>
</evidence>
<evidence type="ECO:0000256" key="4">
    <source>
        <dbReference type="ARBA" id="ARBA00022982"/>
    </source>
</evidence>
<feature type="domain" description="Cytochrome c" evidence="7">
    <location>
        <begin position="41"/>
        <end position="142"/>
    </location>
</feature>
<dbReference type="PROSITE" id="PS51007">
    <property type="entry name" value="CYTC"/>
    <property type="match status" value="1"/>
</dbReference>
<evidence type="ECO:0000313" key="8">
    <source>
        <dbReference type="EMBL" id="WCT78984.1"/>
    </source>
</evidence>
<evidence type="ECO:0000313" key="9">
    <source>
        <dbReference type="Proteomes" id="UP001218231"/>
    </source>
</evidence>
<dbReference type="SUPFAM" id="SSF46626">
    <property type="entry name" value="Cytochrome c"/>
    <property type="match status" value="1"/>
</dbReference>
<dbReference type="EMBL" id="CP117417">
    <property type="protein sequence ID" value="WCT78984.1"/>
    <property type="molecule type" value="Genomic_DNA"/>
</dbReference>
<dbReference type="InterPro" id="IPR009056">
    <property type="entry name" value="Cyt_c-like_dom"/>
</dbReference>
<dbReference type="Proteomes" id="UP001218231">
    <property type="component" value="Chromosome"/>
</dbReference>
<sequence length="146" mass="15749">MVHGLLLGALVLIGGCTDDRREERLRAVGANPTLDDFMRVADAKVGASKFGQCAACHSYIEGATDRGGPNLFGVYGKPMGTNSVRFGYTADLRGKGGKWDAATLDRWISNPKKMVPGTSMQFNGISDRLDRADIIAYLRQLGQTPN</sequence>
<protein>
    <submittedName>
        <fullName evidence="8">C-type cytochrome</fullName>
    </submittedName>
</protein>
<evidence type="ECO:0000259" key="7">
    <source>
        <dbReference type="PROSITE" id="PS51007"/>
    </source>
</evidence>
<keyword evidence="2 6" id="KW-0349">Heme</keyword>
<keyword evidence="5 6" id="KW-0408">Iron</keyword>
<gene>
    <name evidence="8" type="ORF">PQ457_08140</name>
</gene>
<keyword evidence="3 6" id="KW-0479">Metal-binding</keyword>
<dbReference type="InterPro" id="IPR002327">
    <property type="entry name" value="Cyt_c_1A/1B"/>
</dbReference>
<evidence type="ECO:0000256" key="5">
    <source>
        <dbReference type="ARBA" id="ARBA00023004"/>
    </source>
</evidence>
<dbReference type="Gene3D" id="1.10.760.10">
    <property type="entry name" value="Cytochrome c-like domain"/>
    <property type="match status" value="1"/>
</dbReference>
<keyword evidence="1" id="KW-0813">Transport</keyword>
<keyword evidence="4" id="KW-0249">Electron transport</keyword>
<organism evidence="8 9">
    <name type="scientific">Novosphingobium humi</name>
    <dbReference type="NCBI Taxonomy" id="2282397"/>
    <lineage>
        <taxon>Bacteria</taxon>
        <taxon>Pseudomonadati</taxon>
        <taxon>Pseudomonadota</taxon>
        <taxon>Alphaproteobacteria</taxon>
        <taxon>Sphingomonadales</taxon>
        <taxon>Sphingomonadaceae</taxon>
        <taxon>Novosphingobium</taxon>
    </lineage>
</organism>
<dbReference type="InterPro" id="IPR036909">
    <property type="entry name" value="Cyt_c-like_dom_sf"/>
</dbReference>